<keyword evidence="2" id="KW-0614">Plasmid</keyword>
<evidence type="ECO:0000313" key="3">
    <source>
        <dbReference type="Proteomes" id="UP000019151"/>
    </source>
</evidence>
<dbReference type="Proteomes" id="UP000019151">
    <property type="component" value="Plasmid 1"/>
</dbReference>
<evidence type="ECO:0000259" key="1">
    <source>
        <dbReference type="PROSITE" id="PS51819"/>
    </source>
</evidence>
<accession>W0RTE0</accession>
<reference evidence="2 3" key="1">
    <citation type="journal article" date="2014" name="Genome Announc.">
        <title>Genome Sequence and Methylome of Soil Bacterium Gemmatirosa kalamazoonensis KBS708T, a Member of the Rarely Cultivated Gemmatimonadetes Phylum.</title>
        <authorList>
            <person name="Debruyn J.M."/>
            <person name="Radosevich M."/>
            <person name="Wommack K.E."/>
            <person name="Polson S.W."/>
            <person name="Hauser L.J."/>
            <person name="Fawaz M.N."/>
            <person name="Korlach J."/>
            <person name="Tsai Y.C."/>
        </authorList>
    </citation>
    <scope>NUCLEOTIDE SEQUENCE [LARGE SCALE GENOMIC DNA]</scope>
    <source>
        <strain evidence="2 3">KBS708</strain>
        <plasmid evidence="3">Plasmid 1</plasmid>
    </source>
</reference>
<geneLocation type="plasmid" evidence="2 3">
    <name>1</name>
</geneLocation>
<organism evidence="2 3">
    <name type="scientific">Gemmatirosa kalamazoonensis</name>
    <dbReference type="NCBI Taxonomy" id="861299"/>
    <lineage>
        <taxon>Bacteria</taxon>
        <taxon>Pseudomonadati</taxon>
        <taxon>Gemmatimonadota</taxon>
        <taxon>Gemmatimonadia</taxon>
        <taxon>Gemmatimonadales</taxon>
        <taxon>Gemmatimonadaceae</taxon>
        <taxon>Gemmatirosa</taxon>
    </lineage>
</organism>
<dbReference type="EMBL" id="CP007129">
    <property type="protein sequence ID" value="AHG92853.1"/>
    <property type="molecule type" value="Genomic_DNA"/>
</dbReference>
<protein>
    <submittedName>
        <fullName evidence="2">Glyoxalase-like domain protein</fullName>
    </submittedName>
</protein>
<dbReference type="Gene3D" id="3.30.720.110">
    <property type="match status" value="1"/>
</dbReference>
<sequence>MLVRVEDADAHCARAAAAGAEILQPPTTFPFGERQYHARDLGGHRWTFSATVADVDPATWGGELLTPGT</sequence>
<dbReference type="InterPro" id="IPR037523">
    <property type="entry name" value="VOC_core"/>
</dbReference>
<dbReference type="Pfam" id="PF00903">
    <property type="entry name" value="Glyoxalase"/>
    <property type="match status" value="1"/>
</dbReference>
<dbReference type="InParanoid" id="W0RTE0"/>
<dbReference type="PROSITE" id="PS51819">
    <property type="entry name" value="VOC"/>
    <property type="match status" value="1"/>
</dbReference>
<feature type="domain" description="VOC" evidence="1">
    <location>
        <begin position="1"/>
        <end position="51"/>
    </location>
</feature>
<dbReference type="InterPro" id="IPR004360">
    <property type="entry name" value="Glyas_Fos-R_dOase_dom"/>
</dbReference>
<dbReference type="AlphaFoldDB" id="W0RTE0"/>
<keyword evidence="3" id="KW-1185">Reference proteome</keyword>
<gene>
    <name evidence="2" type="ORF">J421_5318</name>
</gene>
<name>W0RTE0_9BACT</name>
<evidence type="ECO:0000313" key="2">
    <source>
        <dbReference type="EMBL" id="AHG92853.1"/>
    </source>
</evidence>
<proteinExistence type="predicted"/>
<dbReference type="InterPro" id="IPR029068">
    <property type="entry name" value="Glyas_Bleomycin-R_OHBP_Dase"/>
</dbReference>
<dbReference type="KEGG" id="gba:J421_5318"/>
<dbReference type="HOGENOM" id="CLU_2769976_0_0_0"/>
<dbReference type="SUPFAM" id="SSF54593">
    <property type="entry name" value="Glyoxalase/Bleomycin resistance protein/Dihydroxybiphenyl dioxygenase"/>
    <property type="match status" value="1"/>
</dbReference>